<reference evidence="1" key="1">
    <citation type="submission" date="2009-04" db="EMBL/GenBank/DDBJ databases">
        <authorList>
            <person name="Weinstock G."/>
            <person name="Sodergren E."/>
            <person name="Clifton S."/>
            <person name="Fulton L."/>
            <person name="Fulton B."/>
            <person name="Courtney L."/>
            <person name="Fronick C."/>
            <person name="Harrison M."/>
            <person name="Strong C."/>
            <person name="Farmer C."/>
            <person name="Delahaunty K."/>
            <person name="Markovic C."/>
            <person name="Hall O."/>
            <person name="Minx P."/>
            <person name="Tomlinson C."/>
            <person name="Mitreva M."/>
            <person name="Nelson J."/>
            <person name="Hou S."/>
            <person name="Wollam A."/>
            <person name="Pepin K.H."/>
            <person name="Johnson M."/>
            <person name="Bhonagiri V."/>
            <person name="Nash W.E."/>
            <person name="Warren W."/>
            <person name="Chinwalla A."/>
            <person name="Mardis E.R."/>
            <person name="Wilson R.K."/>
        </authorList>
    </citation>
    <scope>NUCLEOTIDE SEQUENCE [LARGE SCALE GENOMIC DNA]</scope>
    <source>
        <strain evidence="1">DSM 20098</strain>
    </source>
</reference>
<comment type="caution">
    <text evidence="1">The sequence shown here is derived from an EMBL/GenBank/DDBJ whole genome shotgun (WGS) entry which is preliminary data.</text>
</comment>
<dbReference type="PATRIC" id="fig|518635.7.peg.619"/>
<protein>
    <submittedName>
        <fullName evidence="1">Uncharacterized protein</fullName>
    </submittedName>
</protein>
<sequence>MGAAYAPTRFFICASRYGRLRIVSHLKPTRQKRSNVAVPFEVLYRRRYHTSVYHRLSHRREYVLD</sequence>
<dbReference type="Proteomes" id="UP000006408">
    <property type="component" value="Unassembled WGS sequence"/>
</dbReference>
<dbReference type="AlphaFoldDB" id="C4FED5"/>
<gene>
    <name evidence="1" type="ORF">BIFANG_02675</name>
</gene>
<dbReference type="HOGENOM" id="CLU_2840996_0_0_11"/>
<name>C4FED5_9BIFI</name>
<evidence type="ECO:0000313" key="1">
    <source>
        <dbReference type="EMBL" id="EEP21316.1"/>
    </source>
</evidence>
<evidence type="ECO:0000313" key="2">
    <source>
        <dbReference type="Proteomes" id="UP000006408"/>
    </source>
</evidence>
<organism evidence="1 2">
    <name type="scientific">Bifidobacterium angulatum DSM 20098 = JCM 7096</name>
    <dbReference type="NCBI Taxonomy" id="518635"/>
    <lineage>
        <taxon>Bacteria</taxon>
        <taxon>Bacillati</taxon>
        <taxon>Actinomycetota</taxon>
        <taxon>Actinomycetes</taxon>
        <taxon>Bifidobacteriales</taxon>
        <taxon>Bifidobacteriaceae</taxon>
        <taxon>Bifidobacterium</taxon>
    </lineage>
</organism>
<proteinExistence type="predicted"/>
<keyword evidence="2" id="KW-1185">Reference proteome</keyword>
<dbReference type="EMBL" id="ABYS02000004">
    <property type="protein sequence ID" value="EEP21316.1"/>
    <property type="molecule type" value="Genomic_DNA"/>
</dbReference>
<accession>C4FED5</accession>